<evidence type="ECO:0000259" key="1">
    <source>
        <dbReference type="SMART" id="SM00635"/>
    </source>
</evidence>
<sequence length="83" mass="7951">MTLSQKTASLKVGATKQITVSADPVDAVNASDVISAAKFASSDTGVATVDTDGTITAVAVGSATITATSGSFTATVAVTVSAA</sequence>
<dbReference type="Pfam" id="PF02368">
    <property type="entry name" value="Big_2"/>
    <property type="match status" value="1"/>
</dbReference>
<gene>
    <name evidence="2" type="ORF">HWN39_13720</name>
</gene>
<reference evidence="2 3" key="1">
    <citation type="submission" date="2020-06" db="EMBL/GenBank/DDBJ databases">
        <title>Lactobacillus rhamnosus QC,genome.</title>
        <authorList>
            <person name="Yi H."/>
            <person name="Jin M."/>
        </authorList>
    </citation>
    <scope>NUCLEOTIDE SEQUENCE [LARGE SCALE GENOMIC DNA]</scope>
    <source>
        <strain evidence="2 3">QC</strain>
    </source>
</reference>
<dbReference type="AlphaFoldDB" id="A0A7Y7QI36"/>
<dbReference type="Proteomes" id="UP000542889">
    <property type="component" value="Unassembled WGS sequence"/>
</dbReference>
<accession>A0A7Y7QI36</accession>
<dbReference type="SUPFAM" id="SSF49373">
    <property type="entry name" value="Invasin/intimin cell-adhesion fragments"/>
    <property type="match status" value="1"/>
</dbReference>
<name>A0A7Y7QI36_LACRH</name>
<dbReference type="SMART" id="SM00635">
    <property type="entry name" value="BID_2"/>
    <property type="match status" value="1"/>
</dbReference>
<evidence type="ECO:0000313" key="2">
    <source>
        <dbReference type="EMBL" id="NVO89527.1"/>
    </source>
</evidence>
<evidence type="ECO:0000313" key="3">
    <source>
        <dbReference type="Proteomes" id="UP000542889"/>
    </source>
</evidence>
<proteinExistence type="predicted"/>
<dbReference type="RefSeq" id="WP_176818709.1">
    <property type="nucleotide sequence ID" value="NZ_JABXWP010000030.1"/>
</dbReference>
<feature type="domain" description="BIG2" evidence="1">
    <location>
        <begin position="1"/>
        <end position="79"/>
    </location>
</feature>
<dbReference type="EMBL" id="JABXWP010000030">
    <property type="protein sequence ID" value="NVO89527.1"/>
    <property type="molecule type" value="Genomic_DNA"/>
</dbReference>
<dbReference type="InterPro" id="IPR003343">
    <property type="entry name" value="Big_2"/>
</dbReference>
<dbReference type="Gene3D" id="2.60.40.1080">
    <property type="match status" value="1"/>
</dbReference>
<organism evidence="2 3">
    <name type="scientific">Lacticaseibacillus rhamnosus</name>
    <name type="common">Lactobacillus rhamnosus</name>
    <dbReference type="NCBI Taxonomy" id="47715"/>
    <lineage>
        <taxon>Bacteria</taxon>
        <taxon>Bacillati</taxon>
        <taxon>Bacillota</taxon>
        <taxon>Bacilli</taxon>
        <taxon>Lactobacillales</taxon>
        <taxon>Lactobacillaceae</taxon>
        <taxon>Lacticaseibacillus</taxon>
    </lineage>
</organism>
<dbReference type="InterPro" id="IPR008964">
    <property type="entry name" value="Invasin/intimin_cell_adhesion"/>
</dbReference>
<comment type="caution">
    <text evidence="2">The sequence shown here is derived from an EMBL/GenBank/DDBJ whole genome shotgun (WGS) entry which is preliminary data.</text>
</comment>
<protein>
    <submittedName>
        <fullName evidence="2">Ig-like domain-containing protein</fullName>
    </submittedName>
</protein>